<dbReference type="AlphaFoldDB" id="A0A7X0VTK8"/>
<evidence type="ECO:0000256" key="1">
    <source>
        <dbReference type="SAM" id="Coils"/>
    </source>
</evidence>
<reference evidence="3 4" key="1">
    <citation type="submission" date="2020-08" db="EMBL/GenBank/DDBJ databases">
        <title>Cohnella phylogeny.</title>
        <authorList>
            <person name="Dunlap C."/>
        </authorList>
    </citation>
    <scope>NUCLEOTIDE SEQUENCE [LARGE SCALE GENOMIC DNA]</scope>
    <source>
        <strain evidence="3 4">CBP 2801</strain>
    </source>
</reference>
<protein>
    <submittedName>
        <fullName evidence="3">Uncharacterized protein</fullName>
    </submittedName>
</protein>
<evidence type="ECO:0000256" key="2">
    <source>
        <dbReference type="SAM" id="MobiDB-lite"/>
    </source>
</evidence>
<proteinExistence type="predicted"/>
<evidence type="ECO:0000313" key="4">
    <source>
        <dbReference type="Proteomes" id="UP000564644"/>
    </source>
</evidence>
<feature type="region of interest" description="Disordered" evidence="2">
    <location>
        <begin position="205"/>
        <end position="246"/>
    </location>
</feature>
<organism evidence="3 4">
    <name type="scientific">Cohnella zeiphila</name>
    <dbReference type="NCBI Taxonomy" id="2761120"/>
    <lineage>
        <taxon>Bacteria</taxon>
        <taxon>Bacillati</taxon>
        <taxon>Bacillota</taxon>
        <taxon>Bacilli</taxon>
        <taxon>Bacillales</taxon>
        <taxon>Paenibacillaceae</taxon>
        <taxon>Cohnella</taxon>
    </lineage>
</organism>
<dbReference type="Proteomes" id="UP000564644">
    <property type="component" value="Unassembled WGS sequence"/>
</dbReference>
<dbReference type="EMBL" id="JACJVO010000005">
    <property type="protein sequence ID" value="MBB6730056.1"/>
    <property type="molecule type" value="Genomic_DNA"/>
</dbReference>
<evidence type="ECO:0000313" key="3">
    <source>
        <dbReference type="EMBL" id="MBB6730056.1"/>
    </source>
</evidence>
<comment type="caution">
    <text evidence="3">The sequence shown here is derived from an EMBL/GenBank/DDBJ whole genome shotgun (WGS) entry which is preliminary data.</text>
</comment>
<accession>A0A7X0VTK8</accession>
<name>A0A7X0VTK8_9BACL</name>
<sequence>MSAENIASVDLVIDADGLRRTGQALRSLEKYMEQLRKRAELLSRVRITPIVRLNDCLCGPIRQIRLKLTELTKQAWVVPIRAKFVLDARLLERLKASIKLNVSLNIKADALVRVMTQVDTKTSDSKGKEDKDKKPIWKDQLDKLGSDIADTYRKRLAKVATDFGDSILTKLSGVKAFSPLKFLLPKKEVYDVRVTNMGELLGSNLGNLLTGEPGKNGAPGKDGTSGKLDSGRDAGSLPTEEKAKPRGIKRLFSRGKGLFASLGKKVFRGGRGKIGTVTALAGAGLEQAMEKAGPAALDLSFAKTSKTADLMQKSGGFKSWIKGGANRLLSLGKKMLSGGAAKVNAEEAGEGIPELSQTAETVARKSPLRSIAGRILKTSGKLITPLSIGMSVADIATAKPGKERNKAIGSAIGGNVGAAALGALGTLIAPGVGTALGATVGGIAGDWLGGQIGGAIGSLKKFNPFKKKKKAPETTPTPTDSFAAKSAESFTAAKTQVNASTNLNVQIPAGAVQLSMQQKLDYDAIANEIGVRMAASIKQTVENRV</sequence>
<dbReference type="RefSeq" id="WP_185127731.1">
    <property type="nucleotide sequence ID" value="NZ_JACJVO010000005.1"/>
</dbReference>
<keyword evidence="1" id="KW-0175">Coiled coil</keyword>
<gene>
    <name evidence="3" type="ORF">H7C18_04025</name>
</gene>
<keyword evidence="4" id="KW-1185">Reference proteome</keyword>
<feature type="coiled-coil region" evidence="1">
    <location>
        <begin position="18"/>
        <end position="45"/>
    </location>
</feature>